<evidence type="ECO:0000256" key="1">
    <source>
        <dbReference type="SAM" id="MobiDB-lite"/>
    </source>
</evidence>
<feature type="region of interest" description="Disordered" evidence="1">
    <location>
        <begin position="685"/>
        <end position="749"/>
    </location>
</feature>
<evidence type="ECO:0000259" key="2">
    <source>
        <dbReference type="Pfam" id="PF03432"/>
    </source>
</evidence>
<organism evidence="3 4">
    <name type="scientific">Mesorhizobium hungaricum</name>
    <dbReference type="NCBI Taxonomy" id="1566387"/>
    <lineage>
        <taxon>Bacteria</taxon>
        <taxon>Pseudomonadati</taxon>
        <taxon>Pseudomonadota</taxon>
        <taxon>Alphaproteobacteria</taxon>
        <taxon>Hyphomicrobiales</taxon>
        <taxon>Phyllobacteriaceae</taxon>
        <taxon>Mesorhizobium</taxon>
    </lineage>
</organism>
<feature type="compositionally biased region" description="Basic and acidic residues" evidence="1">
    <location>
        <begin position="724"/>
        <end position="749"/>
    </location>
</feature>
<evidence type="ECO:0000313" key="3">
    <source>
        <dbReference type="EMBL" id="OCX21405.1"/>
    </source>
</evidence>
<proteinExistence type="predicted"/>
<protein>
    <recommendedName>
        <fullName evidence="2">MobA/VirD2-like nuclease domain-containing protein</fullName>
    </recommendedName>
</protein>
<name>A0A1C2E390_9HYPH</name>
<feature type="region of interest" description="Disordered" evidence="1">
    <location>
        <begin position="604"/>
        <end position="662"/>
    </location>
</feature>
<keyword evidence="4" id="KW-1185">Reference proteome</keyword>
<dbReference type="OrthoDB" id="7199783at2"/>
<accession>A0A1C2E390</accession>
<dbReference type="AlphaFoldDB" id="A0A1C2E390"/>
<dbReference type="Pfam" id="PF03432">
    <property type="entry name" value="Relaxase"/>
    <property type="match status" value="1"/>
</dbReference>
<dbReference type="STRING" id="1566387.QV13_06995"/>
<reference evidence="3 4" key="1">
    <citation type="submission" date="2016-08" db="EMBL/GenBank/DDBJ databases">
        <title>Whole genome sequence of Mesorhizobium sp. strain UASWS1009 isolated from industrial sewage.</title>
        <authorList>
            <person name="Crovadore J."/>
            <person name="Calmin G."/>
            <person name="Chablais R."/>
            <person name="Cochard B."/>
            <person name="Lefort F."/>
        </authorList>
    </citation>
    <scope>NUCLEOTIDE SEQUENCE [LARGE SCALE GENOMIC DNA]</scope>
    <source>
        <strain evidence="3 4">UASWS1009</strain>
    </source>
</reference>
<feature type="region of interest" description="Disordered" evidence="1">
    <location>
        <begin position="32"/>
        <end position="67"/>
    </location>
</feature>
<feature type="compositionally biased region" description="Basic and acidic residues" evidence="1">
    <location>
        <begin position="624"/>
        <end position="646"/>
    </location>
</feature>
<feature type="compositionally biased region" description="Basic and acidic residues" evidence="1">
    <location>
        <begin position="685"/>
        <end position="694"/>
    </location>
</feature>
<dbReference type="InterPro" id="IPR005094">
    <property type="entry name" value="Endonuclease_MobA/VirD2"/>
</dbReference>
<sequence>MEFFLGAFEQDWERRRAALLYELQMGDHEGIDWDSRRRGGAGQLPEDGAGSRLRRSRGLDGGSVAARRGKSTARPMLVRFAWLARGSQPAVVKLASYGGGARAAAMMSYASRGGELPVENERGERIIGKAALAEQRGDWEHLFDNRAASRDVGMFEVTVAGVALPIKYGRNELVREVLRAGFGDRRLVYAVEEGNAGEINVRGVLVLRDRGGERLTADTKAAGIVQERFEGADSGHEIEAHFRFHGHGNGVEFATARVRELVERAQGLVLDETGRAIKTIKQAGDLVQKEWRRELHSRKGRDVMHLIVSARAGTSAAAFEGALRDFLGEEFGGHRYIFALHDPADDPKATGQGGRRPHIHAHAIVTMRSETGERIETSPQVFREWRALMAEKARQHGIDMELTDRRELASPPAYRRNQARPVSYVGRTEHEGTSRAAQVRYDAKRTNRHSAARTKRSVDYTIEAARAWGEIARSEPDQAVAHFAAEQIVRLQTVFRDGQIDFENLVNAHLAINMNANMVELEKAIGVGETPMRAMTRREFETYEKRVEAVLATVEASVQPAERKEFDEIAATAREVVGIRREYLELSERRTEVEPVEVVRQAVGQQTSIRDARQLPEAGGFQPTERDDGEKNTKERAGIDRDHQRDIGGQASTSRRSLFDDSVARHGEGAVREGDEILAAYRAEAERGRQENAREALFPSGRGDRSTRVNEDYRADPPQQQVPRIRELEREVEERHDRERDERDLSSER</sequence>
<dbReference type="EMBL" id="MDEO01000028">
    <property type="protein sequence ID" value="OCX21405.1"/>
    <property type="molecule type" value="Genomic_DNA"/>
</dbReference>
<dbReference type="Proteomes" id="UP000094412">
    <property type="component" value="Unassembled WGS sequence"/>
</dbReference>
<comment type="caution">
    <text evidence="3">The sequence shown here is derived from an EMBL/GenBank/DDBJ whole genome shotgun (WGS) entry which is preliminary data.</text>
</comment>
<dbReference type="RefSeq" id="WP_065997082.1">
    <property type="nucleotide sequence ID" value="NZ_MDEO01000028.1"/>
</dbReference>
<evidence type="ECO:0000313" key="4">
    <source>
        <dbReference type="Proteomes" id="UP000094412"/>
    </source>
</evidence>
<gene>
    <name evidence="3" type="ORF">QV13_06995</name>
</gene>
<feature type="domain" description="MobA/VirD2-like nuclease" evidence="2">
    <location>
        <begin position="278"/>
        <end position="398"/>
    </location>
</feature>
<feature type="compositionally biased region" description="Basic and acidic residues" evidence="1">
    <location>
        <begin position="702"/>
        <end position="715"/>
    </location>
</feature>